<keyword evidence="3" id="KW-1185">Reference proteome</keyword>
<feature type="region of interest" description="Disordered" evidence="1">
    <location>
        <begin position="43"/>
        <end position="75"/>
    </location>
</feature>
<evidence type="ECO:0000313" key="2">
    <source>
        <dbReference type="EMBL" id="OWA51008.1"/>
    </source>
</evidence>
<protein>
    <submittedName>
        <fullName evidence="2">Uncharacterized protein</fullName>
    </submittedName>
</protein>
<proteinExistence type="predicted"/>
<dbReference type="EMBL" id="MTYJ01000211">
    <property type="protein sequence ID" value="OWA51008.1"/>
    <property type="molecule type" value="Genomic_DNA"/>
</dbReference>
<organism evidence="2 3">
    <name type="scientific">Hypsibius exemplaris</name>
    <name type="common">Freshwater tardigrade</name>
    <dbReference type="NCBI Taxonomy" id="2072580"/>
    <lineage>
        <taxon>Eukaryota</taxon>
        <taxon>Metazoa</taxon>
        <taxon>Ecdysozoa</taxon>
        <taxon>Tardigrada</taxon>
        <taxon>Eutardigrada</taxon>
        <taxon>Parachela</taxon>
        <taxon>Hypsibioidea</taxon>
        <taxon>Hypsibiidae</taxon>
        <taxon>Hypsibius</taxon>
    </lineage>
</organism>
<dbReference type="AlphaFoldDB" id="A0A9X6NE51"/>
<gene>
    <name evidence="2" type="ORF">BV898_15511</name>
</gene>
<name>A0A9X6NE51_HYPEX</name>
<accession>A0A9X6NE51</accession>
<dbReference type="Proteomes" id="UP000192578">
    <property type="component" value="Unassembled WGS sequence"/>
</dbReference>
<sequence length="75" mass="8050">MFLQQLQNSLAFATDFTTAAGPVVMCREKDESAVPHVAICDSSRNSRQHGGFQQQNSTDGAFFSVEEPSGTLLAA</sequence>
<comment type="caution">
    <text evidence="2">The sequence shown here is derived from an EMBL/GenBank/DDBJ whole genome shotgun (WGS) entry which is preliminary data.</text>
</comment>
<evidence type="ECO:0000313" key="3">
    <source>
        <dbReference type="Proteomes" id="UP000192578"/>
    </source>
</evidence>
<evidence type="ECO:0000256" key="1">
    <source>
        <dbReference type="SAM" id="MobiDB-lite"/>
    </source>
</evidence>
<reference evidence="3" key="1">
    <citation type="submission" date="2017-01" db="EMBL/GenBank/DDBJ databases">
        <title>Comparative genomics of anhydrobiosis in the tardigrade Hypsibius dujardini.</title>
        <authorList>
            <person name="Yoshida Y."/>
            <person name="Koutsovoulos G."/>
            <person name="Laetsch D."/>
            <person name="Stevens L."/>
            <person name="Kumar S."/>
            <person name="Horikawa D."/>
            <person name="Ishino K."/>
            <person name="Komine S."/>
            <person name="Tomita M."/>
            <person name="Blaxter M."/>
            <person name="Arakawa K."/>
        </authorList>
    </citation>
    <scope>NUCLEOTIDE SEQUENCE [LARGE SCALE GENOMIC DNA]</scope>
    <source>
        <strain evidence="3">Z151</strain>
    </source>
</reference>